<feature type="compositionally biased region" description="Basic and acidic residues" evidence="1">
    <location>
        <begin position="9"/>
        <end position="29"/>
    </location>
</feature>
<organism evidence="2 3">
    <name type="scientific">Saccoglossus kowalevskii</name>
    <name type="common">Acorn worm</name>
    <dbReference type="NCBI Taxonomy" id="10224"/>
    <lineage>
        <taxon>Eukaryota</taxon>
        <taxon>Metazoa</taxon>
        <taxon>Hemichordata</taxon>
        <taxon>Enteropneusta</taxon>
        <taxon>Harrimaniidae</taxon>
        <taxon>Saccoglossus</taxon>
    </lineage>
</organism>
<dbReference type="InterPro" id="IPR001680">
    <property type="entry name" value="WD40_rpt"/>
</dbReference>
<dbReference type="PANTHER" id="PTHR16022:SF0">
    <property type="entry name" value="CYTOPLASMIC DYNEIN 2 INTERMEDIATE CHAIN 1"/>
    <property type="match status" value="1"/>
</dbReference>
<feature type="compositionally biased region" description="Basic and acidic residues" evidence="1">
    <location>
        <begin position="36"/>
        <end position="147"/>
    </location>
</feature>
<dbReference type="Gene3D" id="2.130.10.10">
    <property type="entry name" value="YVTN repeat-like/Quinoprotein amine dehydrogenase"/>
    <property type="match status" value="2"/>
</dbReference>
<dbReference type="InterPro" id="IPR015943">
    <property type="entry name" value="WD40/YVTN_repeat-like_dom_sf"/>
</dbReference>
<accession>A0ABM0M776</accession>
<feature type="compositionally biased region" description="Basic residues" evidence="1">
    <location>
        <begin position="256"/>
        <end position="265"/>
    </location>
</feature>
<keyword evidence="2" id="KW-1185">Reference proteome</keyword>
<dbReference type="InterPro" id="IPR042505">
    <property type="entry name" value="DYNC2I1"/>
</dbReference>
<evidence type="ECO:0000313" key="2">
    <source>
        <dbReference type="Proteomes" id="UP000694865"/>
    </source>
</evidence>
<dbReference type="RefSeq" id="XP_006815867.1">
    <property type="nucleotide sequence ID" value="XM_006815804.1"/>
</dbReference>
<dbReference type="PANTHER" id="PTHR16022">
    <property type="entry name" value="WD REPEAT DOMAIN 60"/>
    <property type="match status" value="1"/>
</dbReference>
<sequence>MPSEKKHRSKEDTWGAEELSKSIKEVNSDRRKHRDRDKEKERRSRHRDDDRNDSAEKRHRDRRKDKGRDDDKNDDDRKHRDRRHREDGEPRDRGKEKEHRKDKERREHHRDDDDRHKDRDKHRDKDREKDRDRDRERKHAEDDDRRRRDERRRRRIEEEEQEQAERRRRKQREEGEDEDRRSKDERRRRKIEEEEQAQAERRRRKRREEKEDEGERKPDRERRHRDKNDDDSRDRSHRDRDRERRHRTDEDDEERRKRHEEKKRRKQEEEERQRKSDERNGDERNRSKRDKNKGAIQRHQGKGQSFKVKRQAENAPTVDYEEQPRKEEEGKQVVMGKEDDYNYDDDDFEDYDDDFEDDDGDDGAPTRILSAQEREMEELRRALAEENTSSKRRQYDRDDYASQSPSSDTYRPRTGRGGRSFVNFVAATQRVISDKVSSKTKKRGKELMRLIDLDIASFDMFDLPPLKEYELYIKNFGRSDTRQAYVQCNEDNIDRDIQTEDIEYRQKWTQYPADDMIGCGGGDGDTIDDEEEAIYTAKKKDIDSVRLVNFLQNSGQVVSVLLEENLADKTSGTLTNNQRQIVFSEGYIELNSKLPFLKHRHVVYLHFHPVQTHLILTAYSMPQKASSKNKLYSKGLICLWNVNEPTRPQKVLSCESAPLCCCFSPSKATLAFAGTVDGTAVVWDLREPSSMHHTHNIESEEWLIRMPTYSTDGIQCEDNHHSPVVTVLPIVSPTDSFKALLPKGAGAGNVSDETAGLSFQLATVEQQAIINFWTVVEISKPDKAGSESDLGLIPGGKVKLIKSSNVKLISPVRDVKVNTAIQAFQMQLLPKDPNHLYVGTDLGYVLHAVRYGGKAPPNAFKSEIDVPVDVVAVDFSPFGLPCFLAGCVDGSLRLHSTTAEQPLVTWPNSTSGMAVVNVKWSQSRPAVFFVIDETAKVYVWDLLHSDGIPIKIEQFNGGRLTACSLSNDHAATGFGLQGRRPEIAIGVGNGDVEIHRLNQQFYQASPDELDKVTNFLERIM</sequence>
<evidence type="ECO:0000256" key="1">
    <source>
        <dbReference type="SAM" id="MobiDB-lite"/>
    </source>
</evidence>
<dbReference type="GeneID" id="100373809"/>
<feature type="compositionally biased region" description="Basic and acidic residues" evidence="1">
    <location>
        <begin position="266"/>
        <end position="285"/>
    </location>
</feature>
<feature type="region of interest" description="Disordered" evidence="1">
    <location>
        <begin position="384"/>
        <end position="417"/>
    </location>
</feature>
<name>A0ABM0M776_SACKO</name>
<gene>
    <name evidence="3" type="primary">LOC100373809</name>
</gene>
<dbReference type="SUPFAM" id="SSF50978">
    <property type="entry name" value="WD40 repeat-like"/>
    <property type="match status" value="1"/>
</dbReference>
<dbReference type="Proteomes" id="UP000694865">
    <property type="component" value="Unplaced"/>
</dbReference>
<feature type="region of interest" description="Disordered" evidence="1">
    <location>
        <begin position="1"/>
        <end position="366"/>
    </location>
</feature>
<evidence type="ECO:0000313" key="3">
    <source>
        <dbReference type="RefSeq" id="XP_006815867.1"/>
    </source>
</evidence>
<feature type="compositionally biased region" description="Basic and acidic residues" evidence="1">
    <location>
        <begin position="213"/>
        <end position="249"/>
    </location>
</feature>
<protein>
    <submittedName>
        <fullName evidence="3">WD repeat-containing protein 60-like</fullName>
    </submittedName>
</protein>
<feature type="compositionally biased region" description="Basic and acidic residues" evidence="1">
    <location>
        <begin position="322"/>
        <end position="340"/>
    </location>
</feature>
<proteinExistence type="predicted"/>
<dbReference type="InterPro" id="IPR036322">
    <property type="entry name" value="WD40_repeat_dom_sf"/>
</dbReference>
<reference evidence="3" key="1">
    <citation type="submission" date="2025-08" db="UniProtKB">
        <authorList>
            <consortium name="RefSeq"/>
        </authorList>
    </citation>
    <scope>IDENTIFICATION</scope>
    <source>
        <tissue evidence="3">Testes</tissue>
    </source>
</reference>
<dbReference type="SMART" id="SM00320">
    <property type="entry name" value="WD40"/>
    <property type="match status" value="3"/>
</dbReference>
<feature type="compositionally biased region" description="Acidic residues" evidence="1">
    <location>
        <begin position="341"/>
        <end position="362"/>
    </location>
</feature>